<keyword evidence="1 2" id="KW-0051">Antiviral defense</keyword>
<accession>A0ABV1DYF0</accession>
<dbReference type="NCBIfam" id="TIGR02593">
    <property type="entry name" value="CRISPR_cas5"/>
    <property type="match status" value="1"/>
</dbReference>
<dbReference type="InterPro" id="IPR021124">
    <property type="entry name" value="CRISPR-assoc_prot_Cas5"/>
</dbReference>
<dbReference type="EC" id="3.1.-.-" evidence="2"/>
<name>A0ABV1DYF0_9FIRM</name>
<keyword evidence="2" id="KW-0540">Nuclease</keyword>
<dbReference type="Pfam" id="PF09704">
    <property type="entry name" value="Cas_Cas5d"/>
    <property type="match status" value="1"/>
</dbReference>
<dbReference type="InterPro" id="IPR010155">
    <property type="entry name" value="CRISPR-assoc_prot_Cas5d"/>
</dbReference>
<organism evidence="3 4">
    <name type="scientific">Solibaculum intestinale</name>
    <dbReference type="NCBI Taxonomy" id="3133165"/>
    <lineage>
        <taxon>Bacteria</taxon>
        <taxon>Bacillati</taxon>
        <taxon>Bacillota</taxon>
        <taxon>Clostridia</taxon>
        <taxon>Eubacteriales</taxon>
        <taxon>Oscillospiraceae</taxon>
        <taxon>Solibaculum</taxon>
    </lineage>
</organism>
<dbReference type="Proteomes" id="UP001489509">
    <property type="component" value="Unassembled WGS sequence"/>
</dbReference>
<dbReference type="EMBL" id="JBBMFD010000005">
    <property type="protein sequence ID" value="MEQ2440077.1"/>
    <property type="molecule type" value="Genomic_DNA"/>
</dbReference>
<evidence type="ECO:0000313" key="3">
    <source>
        <dbReference type="EMBL" id="MEQ2440077.1"/>
    </source>
</evidence>
<evidence type="ECO:0000313" key="4">
    <source>
        <dbReference type="Proteomes" id="UP001489509"/>
    </source>
</evidence>
<keyword evidence="2" id="KW-0378">Hydrolase</keyword>
<keyword evidence="2" id="KW-0255">Endonuclease</keyword>
<sequence length="217" mass="24559">MSKGIQVEVWGPYALFTRPELKVERVSYDIITPSAARGLIEAIYWHPGLRWCIDRIHLLSPIAFTNIRRNEVKSKLLVSTARSAMMGTGKLPALYTGEDIQQRASMVLTDVHYVIDAHFVLTDKAAPSDNEGKFIDIARRRLSRGQCFHSPCFGCREFPASFRAWEGGPVPAIDETRDLGLMLYDMDYSNPRDIQPTFFRAKLEKGVLEVAGQEVLR</sequence>
<dbReference type="RefSeq" id="WP_349218441.1">
    <property type="nucleotide sequence ID" value="NZ_JBBMFD010000005.1"/>
</dbReference>
<evidence type="ECO:0000256" key="2">
    <source>
        <dbReference type="PIRNR" id="PIRNR029950"/>
    </source>
</evidence>
<dbReference type="CDD" id="cd09752">
    <property type="entry name" value="Cas5_I-C"/>
    <property type="match status" value="1"/>
</dbReference>
<comment type="similarity">
    <text evidence="2">Belongs to the CRISPR-associated protein Cas5 family. Subtype I-C/Dvulg subfamily.</text>
</comment>
<protein>
    <recommendedName>
        <fullName evidence="2">pre-crRNA processing endonuclease</fullName>
        <ecNumber evidence="2">3.1.-.-</ecNumber>
    </recommendedName>
</protein>
<comment type="function">
    <text evidence="2">CRISPR (clustered regularly interspaced short palindromic repeat) is an adaptive immune system that provides protection against mobile genetic elements (viruses, transposable elements and conjugative plasmids). CRISPR clusters contain spacers, sequences complementary to antecedent mobile elements, and target invading nucleic acids. CRISPR clusters are transcribed and processed into CRISPR RNA (crRNA).</text>
</comment>
<keyword evidence="4" id="KW-1185">Reference proteome</keyword>
<dbReference type="InterPro" id="IPR013422">
    <property type="entry name" value="CRISPR-assoc_prot_Cas5_N"/>
</dbReference>
<reference evidence="3 4" key="1">
    <citation type="submission" date="2024-03" db="EMBL/GenBank/DDBJ databases">
        <title>Human intestinal bacterial collection.</title>
        <authorList>
            <person name="Pauvert C."/>
            <person name="Hitch T.C.A."/>
            <person name="Clavel T."/>
        </authorList>
    </citation>
    <scope>NUCLEOTIDE SEQUENCE [LARGE SCALE GENOMIC DNA]</scope>
    <source>
        <strain evidence="3 4">CLA-JM-H44</strain>
    </source>
</reference>
<gene>
    <name evidence="3" type="primary">cas5c</name>
    <name evidence="3" type="ORF">WMO26_04475</name>
</gene>
<dbReference type="PIRSF" id="PIRSF029950">
    <property type="entry name" value="Cas_CT1134"/>
    <property type="match status" value="1"/>
</dbReference>
<keyword evidence="2" id="KW-0694">RNA-binding</keyword>
<proteinExistence type="inferred from homology"/>
<dbReference type="NCBIfam" id="TIGR01876">
    <property type="entry name" value="cas_Cas5d"/>
    <property type="match status" value="1"/>
</dbReference>
<evidence type="ECO:0000256" key="1">
    <source>
        <dbReference type="ARBA" id="ARBA00023118"/>
    </source>
</evidence>
<comment type="caution">
    <text evidence="3">The sequence shown here is derived from an EMBL/GenBank/DDBJ whole genome shotgun (WGS) entry which is preliminary data.</text>
</comment>
<dbReference type="Gene3D" id="3.30.70.2660">
    <property type="match status" value="1"/>
</dbReference>